<dbReference type="OrthoDB" id="668105at2"/>
<evidence type="ECO:0000313" key="1">
    <source>
        <dbReference type="EMBL" id="SIO36605.1"/>
    </source>
</evidence>
<keyword evidence="2" id="KW-1185">Reference proteome</keyword>
<protein>
    <submittedName>
        <fullName evidence="1">Uncharacterized protein</fullName>
    </submittedName>
</protein>
<evidence type="ECO:0000313" key="2">
    <source>
        <dbReference type="Proteomes" id="UP000185003"/>
    </source>
</evidence>
<accession>A0A1N6IXB8</accession>
<dbReference type="Proteomes" id="UP000185003">
    <property type="component" value="Unassembled WGS sequence"/>
</dbReference>
<reference evidence="1 2" key="1">
    <citation type="submission" date="2016-11" db="EMBL/GenBank/DDBJ databases">
        <authorList>
            <person name="Jaros S."/>
            <person name="Januszkiewicz K."/>
            <person name="Wedrychowicz H."/>
        </authorList>
    </citation>
    <scope>NUCLEOTIDE SEQUENCE [LARGE SCALE GENOMIC DNA]</scope>
    <source>
        <strain evidence="1 2">DSM 24787</strain>
    </source>
</reference>
<gene>
    <name evidence="1" type="ORF">SAMN04488055_3426</name>
</gene>
<name>A0A1N6IXB8_9BACT</name>
<organism evidence="1 2">
    <name type="scientific">Chitinophaga niabensis</name>
    <dbReference type="NCBI Taxonomy" id="536979"/>
    <lineage>
        <taxon>Bacteria</taxon>
        <taxon>Pseudomonadati</taxon>
        <taxon>Bacteroidota</taxon>
        <taxon>Chitinophagia</taxon>
        <taxon>Chitinophagales</taxon>
        <taxon>Chitinophagaceae</taxon>
        <taxon>Chitinophaga</taxon>
    </lineage>
</organism>
<dbReference type="AlphaFoldDB" id="A0A1N6IXB8"/>
<dbReference type="RefSeq" id="WP_074240670.1">
    <property type="nucleotide sequence ID" value="NZ_FSRA01000002.1"/>
</dbReference>
<sequence>MPSFTDTELQMKFCEGFTFFPFKSLEQHGTLIYKSYAGDDNLKKVLEWSSKEHSLSQYITKISKKIKRQDLPAASELLQTLNDAGDWWEAHPLSRNNSLLAKKLQEYHSLTNIYHQKTLLPTIAKLTDKHRSISVKGIMQMEEDMQQFVQDTDTLLNFLKDQTGKKSSYAPRMLDAEDREYLSKMASAIEAFRALQERNVYLLDAWKTHQMIHNSRRAMN</sequence>
<dbReference type="EMBL" id="FSRA01000002">
    <property type="protein sequence ID" value="SIO36605.1"/>
    <property type="molecule type" value="Genomic_DNA"/>
</dbReference>
<proteinExistence type="predicted"/>